<protein>
    <recommendedName>
        <fullName evidence="2">Reverse transcriptase Ty1/copia-type domain-containing protein</fullName>
    </recommendedName>
</protein>
<feature type="domain" description="Reverse transcriptase Ty1/copia-type" evidence="2">
    <location>
        <begin position="14"/>
        <end position="167"/>
    </location>
</feature>
<reference evidence="3 4" key="1">
    <citation type="journal article" date="2017" name="Genome Biol. Evol.">
        <title>Phytophthora megakarya and P. palmivora, closely related causal agents of cacao black pod rot, underwent increases in genome sizes and gene numbers by different mechanisms.</title>
        <authorList>
            <person name="Ali S.S."/>
            <person name="Shao J."/>
            <person name="Lary D.J."/>
            <person name="Kronmiller B."/>
            <person name="Shen D."/>
            <person name="Strem M.D."/>
            <person name="Amoako-Attah I."/>
            <person name="Akrofi A.Y."/>
            <person name="Begoude B.A."/>
            <person name="Ten Hoopen G.M."/>
            <person name="Coulibaly K."/>
            <person name="Kebe B.I."/>
            <person name="Melnick R.L."/>
            <person name="Guiltinan M.J."/>
            <person name="Tyler B.M."/>
            <person name="Meinhardt L.W."/>
            <person name="Bailey B.A."/>
        </authorList>
    </citation>
    <scope>NUCLEOTIDE SEQUENCE [LARGE SCALE GENOMIC DNA]</scope>
    <source>
        <strain evidence="4">sbr112.9</strain>
    </source>
</reference>
<feature type="chain" id="PRO_5015188797" description="Reverse transcriptase Ty1/copia-type domain-containing protein" evidence="1">
    <location>
        <begin position="16"/>
        <end position="168"/>
    </location>
</feature>
<evidence type="ECO:0000313" key="4">
    <source>
        <dbReference type="Proteomes" id="UP000237271"/>
    </source>
</evidence>
<comment type="caution">
    <text evidence="3">The sequence shown here is derived from an EMBL/GenBank/DDBJ whole genome shotgun (WGS) entry which is preliminary data.</text>
</comment>
<organism evidence="3 4">
    <name type="scientific">Phytophthora palmivora</name>
    <dbReference type="NCBI Taxonomy" id="4796"/>
    <lineage>
        <taxon>Eukaryota</taxon>
        <taxon>Sar</taxon>
        <taxon>Stramenopiles</taxon>
        <taxon>Oomycota</taxon>
        <taxon>Peronosporomycetes</taxon>
        <taxon>Peronosporales</taxon>
        <taxon>Peronosporaceae</taxon>
        <taxon>Phytophthora</taxon>
    </lineage>
</organism>
<dbReference type="InterPro" id="IPR013103">
    <property type="entry name" value="RVT_2"/>
</dbReference>
<dbReference type="Proteomes" id="UP000237271">
    <property type="component" value="Unassembled WGS sequence"/>
</dbReference>
<sequence length="168" mass="19599">MLIVLIIALLFSLEAEHLDFDTAFLNSEMDGAIIYIEQPEQFDDGTGRVFLLLKGIYGLKQAARLWYQMLNAYLVELCFCRCVFDVGLYYKWIEDRIVMITVYVDDIMIFGTREDIGQKKMLRARFSIKDLGRVHHLLGMEVHYEPGVLLCLTHTAYIDKILSRFKMD</sequence>
<accession>A0A2P4X3E9</accession>
<feature type="signal peptide" evidence="1">
    <location>
        <begin position="1"/>
        <end position="15"/>
    </location>
</feature>
<evidence type="ECO:0000256" key="1">
    <source>
        <dbReference type="SAM" id="SignalP"/>
    </source>
</evidence>
<dbReference type="InterPro" id="IPR043502">
    <property type="entry name" value="DNA/RNA_pol_sf"/>
</dbReference>
<dbReference type="Pfam" id="PF07727">
    <property type="entry name" value="RVT_2"/>
    <property type="match status" value="1"/>
</dbReference>
<gene>
    <name evidence="3" type="ORF">PHPALM_31113</name>
</gene>
<proteinExistence type="predicted"/>
<evidence type="ECO:0000259" key="2">
    <source>
        <dbReference type="Pfam" id="PF07727"/>
    </source>
</evidence>
<dbReference type="OrthoDB" id="119018at2759"/>
<dbReference type="EMBL" id="NCKW01016946">
    <property type="protein sequence ID" value="POM60075.1"/>
    <property type="molecule type" value="Genomic_DNA"/>
</dbReference>
<evidence type="ECO:0000313" key="3">
    <source>
        <dbReference type="EMBL" id="POM60075.1"/>
    </source>
</evidence>
<name>A0A2P4X3E9_9STRA</name>
<keyword evidence="1" id="KW-0732">Signal</keyword>
<dbReference type="AlphaFoldDB" id="A0A2P4X3E9"/>
<dbReference type="SUPFAM" id="SSF56672">
    <property type="entry name" value="DNA/RNA polymerases"/>
    <property type="match status" value="1"/>
</dbReference>
<keyword evidence="4" id="KW-1185">Reference proteome</keyword>